<keyword evidence="2" id="KW-1185">Reference proteome</keyword>
<accession>A0A8S3Z7T3</accession>
<comment type="caution">
    <text evidence="1">The sequence shown here is derived from an EMBL/GenBank/DDBJ whole genome shotgun (WGS) entry which is preliminary data.</text>
</comment>
<dbReference type="OrthoDB" id="6113030at2759"/>
<dbReference type="Proteomes" id="UP000678393">
    <property type="component" value="Unassembled WGS sequence"/>
</dbReference>
<organism evidence="1 2">
    <name type="scientific">Candidula unifasciata</name>
    <dbReference type="NCBI Taxonomy" id="100452"/>
    <lineage>
        <taxon>Eukaryota</taxon>
        <taxon>Metazoa</taxon>
        <taxon>Spiralia</taxon>
        <taxon>Lophotrochozoa</taxon>
        <taxon>Mollusca</taxon>
        <taxon>Gastropoda</taxon>
        <taxon>Heterobranchia</taxon>
        <taxon>Euthyneura</taxon>
        <taxon>Panpulmonata</taxon>
        <taxon>Eupulmonata</taxon>
        <taxon>Stylommatophora</taxon>
        <taxon>Helicina</taxon>
        <taxon>Helicoidea</taxon>
        <taxon>Geomitridae</taxon>
        <taxon>Candidula</taxon>
    </lineage>
</organism>
<dbReference type="SUPFAM" id="SSF50494">
    <property type="entry name" value="Trypsin-like serine proteases"/>
    <property type="match status" value="1"/>
</dbReference>
<proteinExistence type="predicted"/>
<dbReference type="EMBL" id="CAJHNH020001474">
    <property type="protein sequence ID" value="CAG5123222.1"/>
    <property type="molecule type" value="Genomic_DNA"/>
</dbReference>
<name>A0A8S3Z7T3_9EUPU</name>
<feature type="non-terminal residue" evidence="1">
    <location>
        <position position="354"/>
    </location>
</feature>
<dbReference type="AlphaFoldDB" id="A0A8S3Z7T3"/>
<protein>
    <submittedName>
        <fullName evidence="1">Uncharacterized protein</fullName>
    </submittedName>
</protein>
<sequence>GRVVEVAIAHDLDHPEAYCNEDALFLDLDQCPKNGYNDHANFISVSDMTLDKLPVEIRRQDVLNYIMAQCKMTVRVLVNWTSKNRPDGDPCANYRDSRRTRTASGTYVLDNAENFVSRDCPIPNCHRAKDLGPRHTIYEGDLKIFTNKHVLYDDDELARTVVDFFYDSPNRTGVIREYAIKLFYTKPSSDKTFFKVTIHDQELFRRLEKYDLDRAAAFHILSPLVVKSMCSFAILISHPHGLPKKISIGRVLEITEENVTEETMENARLAGQLERQWFISHREEDYGKYMACLGQKNLPVYKVMYDTPTCQGSSGAPVLSGGRECNGQWGPFMANHSAYDMDSNLNFMKVVMFA</sequence>
<dbReference type="InterPro" id="IPR009003">
    <property type="entry name" value="Peptidase_S1_PA"/>
</dbReference>
<evidence type="ECO:0000313" key="1">
    <source>
        <dbReference type="EMBL" id="CAG5123222.1"/>
    </source>
</evidence>
<evidence type="ECO:0000313" key="2">
    <source>
        <dbReference type="Proteomes" id="UP000678393"/>
    </source>
</evidence>
<reference evidence="1" key="1">
    <citation type="submission" date="2021-04" db="EMBL/GenBank/DDBJ databases">
        <authorList>
            <consortium name="Molecular Ecology Group"/>
        </authorList>
    </citation>
    <scope>NUCLEOTIDE SEQUENCE</scope>
</reference>
<gene>
    <name evidence="1" type="ORF">CUNI_LOCUS8780</name>
</gene>